<dbReference type="Gramene" id="OE9A011629T1">
    <property type="protein sequence ID" value="OE9A011629C1"/>
    <property type="gene ID" value="OE9A011629"/>
</dbReference>
<name>A0A8S0TNS4_OLEEU</name>
<dbReference type="Proteomes" id="UP000594638">
    <property type="component" value="Unassembled WGS sequence"/>
</dbReference>
<reference evidence="1 2" key="1">
    <citation type="submission" date="2019-12" db="EMBL/GenBank/DDBJ databases">
        <authorList>
            <person name="Alioto T."/>
            <person name="Alioto T."/>
            <person name="Gomez Garrido J."/>
        </authorList>
    </citation>
    <scope>NUCLEOTIDE SEQUENCE [LARGE SCALE GENOMIC DNA]</scope>
</reference>
<evidence type="ECO:0000313" key="2">
    <source>
        <dbReference type="Proteomes" id="UP000594638"/>
    </source>
</evidence>
<dbReference type="EMBL" id="CACTIH010007260">
    <property type="protein sequence ID" value="CAA3006452.1"/>
    <property type="molecule type" value="Genomic_DNA"/>
</dbReference>
<evidence type="ECO:0000313" key="1">
    <source>
        <dbReference type="EMBL" id="CAA3006452.1"/>
    </source>
</evidence>
<sequence>MSKRFQERNKPSPNAWMRPTALRTNLATTIELLVQDQRYSRVRFGPSELHAHGKTWLDRARSQQSVALRRLVCRQSGEAREIRLTRSSKLRSTLRNCPKLPPDYDTWSHRGFERSMIKGARIIRAIKNGVPHLNRFGPVKVFNVARSAMRAPPTCGTAFLITILAVPGKYACERFERVTNSTSEIHAKLSSGAPIIAPYQHDINLTLFSLPPRH</sequence>
<keyword evidence="2" id="KW-1185">Reference proteome</keyword>
<dbReference type="AlphaFoldDB" id="A0A8S0TNS4"/>
<accession>A0A8S0TNS4</accession>
<gene>
    <name evidence="1" type="ORF">OLEA9_A011629</name>
</gene>
<protein>
    <submittedName>
        <fullName evidence="1">Uncharacterized protein</fullName>
    </submittedName>
</protein>
<proteinExistence type="predicted"/>
<comment type="caution">
    <text evidence="1">The sequence shown here is derived from an EMBL/GenBank/DDBJ whole genome shotgun (WGS) entry which is preliminary data.</text>
</comment>
<organism evidence="1 2">
    <name type="scientific">Olea europaea subsp. europaea</name>
    <dbReference type="NCBI Taxonomy" id="158383"/>
    <lineage>
        <taxon>Eukaryota</taxon>
        <taxon>Viridiplantae</taxon>
        <taxon>Streptophyta</taxon>
        <taxon>Embryophyta</taxon>
        <taxon>Tracheophyta</taxon>
        <taxon>Spermatophyta</taxon>
        <taxon>Magnoliopsida</taxon>
        <taxon>eudicotyledons</taxon>
        <taxon>Gunneridae</taxon>
        <taxon>Pentapetalae</taxon>
        <taxon>asterids</taxon>
        <taxon>lamiids</taxon>
        <taxon>Lamiales</taxon>
        <taxon>Oleaceae</taxon>
        <taxon>Oleeae</taxon>
        <taxon>Olea</taxon>
    </lineage>
</organism>